<keyword evidence="9" id="KW-1185">Reference proteome</keyword>
<keyword evidence="7" id="KW-0175">Coiled coil</keyword>
<keyword evidence="4" id="KW-0479">Metal-binding</keyword>
<comment type="cofactor">
    <cofactor evidence="1">
        <name>Mg(2+)</name>
        <dbReference type="ChEBI" id="CHEBI:18420"/>
    </cofactor>
</comment>
<dbReference type="Gene3D" id="1.10.600.10">
    <property type="entry name" value="Farnesyl Diphosphate Synthase"/>
    <property type="match status" value="1"/>
</dbReference>
<feature type="coiled-coil region" evidence="7">
    <location>
        <begin position="284"/>
        <end position="311"/>
    </location>
</feature>
<comment type="caution">
    <text evidence="8">The sequence shown here is derived from an EMBL/GenBank/DDBJ whole genome shotgun (WGS) entry which is preliminary data.</text>
</comment>
<evidence type="ECO:0000256" key="6">
    <source>
        <dbReference type="RuleBase" id="RU004466"/>
    </source>
</evidence>
<dbReference type="CDD" id="cd00685">
    <property type="entry name" value="Trans_IPPS_HT"/>
    <property type="match status" value="1"/>
</dbReference>
<sequence length="333" mass="35863">MVTTRRAQTALTFTDEAFAEAMRASLALVEERLLKAVDTEQPLLRQSGSHLIRAGGKRFRPMLTLTCAHLGDPDRPNILEAAVALELTHLATLYHDDVMDEALVRRGAPSANARWDNSVAILTGDYLFSQAAQIMADLGTEAVRLQAATFARLVRGQINETMPRPDGIDAVEWHLEILSEKTGSLIATCAKFGAWFGGADEATTAVAEEYGEVIGVAFQIADDIIDIASASDASGKTPGTDLLEGVPTLPVLYALADDDPAGARLRDLVAGPVAEEDLEETLALLRASKALVQAKETLHQYQERARNLAASLPEGPARDALVDICDYMIERDA</sequence>
<dbReference type="PANTHER" id="PTHR12001:SF69">
    <property type="entry name" value="ALL TRANS-POLYPRENYL-DIPHOSPHATE SYNTHASE PDSS1"/>
    <property type="match status" value="1"/>
</dbReference>
<dbReference type="EMBL" id="BAAAQF010000015">
    <property type="protein sequence ID" value="GAA1685700.1"/>
    <property type="molecule type" value="Genomic_DNA"/>
</dbReference>
<dbReference type="PANTHER" id="PTHR12001">
    <property type="entry name" value="GERANYLGERANYL PYROPHOSPHATE SYNTHASE"/>
    <property type="match status" value="1"/>
</dbReference>
<evidence type="ECO:0000256" key="7">
    <source>
        <dbReference type="SAM" id="Coils"/>
    </source>
</evidence>
<proteinExistence type="inferred from homology"/>
<dbReference type="SFLD" id="SFLDS00005">
    <property type="entry name" value="Isoprenoid_Synthase_Type_I"/>
    <property type="match status" value="1"/>
</dbReference>
<gene>
    <name evidence="8" type="ORF">GCM10009830_36510</name>
</gene>
<evidence type="ECO:0000256" key="4">
    <source>
        <dbReference type="ARBA" id="ARBA00022723"/>
    </source>
</evidence>
<evidence type="ECO:0000313" key="9">
    <source>
        <dbReference type="Proteomes" id="UP001499851"/>
    </source>
</evidence>
<reference evidence="9" key="1">
    <citation type="journal article" date="2019" name="Int. J. Syst. Evol. Microbiol.">
        <title>The Global Catalogue of Microorganisms (GCM) 10K type strain sequencing project: providing services to taxonomists for standard genome sequencing and annotation.</title>
        <authorList>
            <consortium name="The Broad Institute Genomics Platform"/>
            <consortium name="The Broad Institute Genome Sequencing Center for Infectious Disease"/>
            <person name="Wu L."/>
            <person name="Ma J."/>
        </authorList>
    </citation>
    <scope>NUCLEOTIDE SEQUENCE [LARGE SCALE GENOMIC DNA]</scope>
    <source>
        <strain evidence="9">JCM 16001</strain>
    </source>
</reference>
<accession>A0ABP4TC50</accession>
<dbReference type="Pfam" id="PF00348">
    <property type="entry name" value="polyprenyl_synt"/>
    <property type="match status" value="1"/>
</dbReference>
<evidence type="ECO:0000256" key="1">
    <source>
        <dbReference type="ARBA" id="ARBA00001946"/>
    </source>
</evidence>
<dbReference type="Proteomes" id="UP001499851">
    <property type="component" value="Unassembled WGS sequence"/>
</dbReference>
<dbReference type="InterPro" id="IPR008949">
    <property type="entry name" value="Isoprenoid_synthase_dom_sf"/>
</dbReference>
<dbReference type="SUPFAM" id="SSF48576">
    <property type="entry name" value="Terpenoid synthases"/>
    <property type="match status" value="1"/>
</dbReference>
<dbReference type="InterPro" id="IPR033749">
    <property type="entry name" value="Polyprenyl_synt_CS"/>
</dbReference>
<evidence type="ECO:0000313" key="8">
    <source>
        <dbReference type="EMBL" id="GAA1685700.1"/>
    </source>
</evidence>
<dbReference type="InterPro" id="IPR000092">
    <property type="entry name" value="Polyprenyl_synt"/>
</dbReference>
<dbReference type="SFLD" id="SFLDG01017">
    <property type="entry name" value="Polyprenyl_Transferase_Like"/>
    <property type="match status" value="1"/>
</dbReference>
<dbReference type="PROSITE" id="PS00444">
    <property type="entry name" value="POLYPRENYL_SYNTHASE_2"/>
    <property type="match status" value="1"/>
</dbReference>
<keyword evidence="5" id="KW-0460">Magnesium</keyword>
<keyword evidence="3 6" id="KW-0808">Transferase</keyword>
<evidence type="ECO:0000256" key="5">
    <source>
        <dbReference type="ARBA" id="ARBA00022842"/>
    </source>
</evidence>
<comment type="similarity">
    <text evidence="2 6">Belongs to the FPP/GGPP synthase family.</text>
</comment>
<name>A0ABP4TC50_9ACTN</name>
<evidence type="ECO:0000256" key="2">
    <source>
        <dbReference type="ARBA" id="ARBA00006706"/>
    </source>
</evidence>
<evidence type="ECO:0000256" key="3">
    <source>
        <dbReference type="ARBA" id="ARBA00022679"/>
    </source>
</evidence>
<protein>
    <submittedName>
        <fullName evidence="8">Polyprenyl synthetase family protein</fullName>
    </submittedName>
</protein>
<organism evidence="8 9">
    <name type="scientific">Glycomyces endophyticus</name>
    <dbReference type="NCBI Taxonomy" id="480996"/>
    <lineage>
        <taxon>Bacteria</taxon>
        <taxon>Bacillati</taxon>
        <taxon>Actinomycetota</taxon>
        <taxon>Actinomycetes</taxon>
        <taxon>Glycomycetales</taxon>
        <taxon>Glycomycetaceae</taxon>
        <taxon>Glycomyces</taxon>
    </lineage>
</organism>